<sequence>MEKQQINRTDGSIQEERSAKGRRIGYWPLRADCQDASGEGRHGEAESLVFSEEGAVFDGIGSAVTLPVSAETDGSRPFSLALEFQVKDGKGFLPGGLASVYSEERMEGWHLSVLTQAGVTSTQSNWRNLQFGWSTANGEDVWKDWGSPGDGRLVSALCVYGGHLYAGTFDNAIDNRGRVFRLDEAAGTWIDCGHPDESNAVYALAEFKGELYAGTMRYRASGSSIPASPNEEPGGRIFRYKGGREWELLGELPVPDNDSIGAMTVYDDRLIAMSFYPHGVFAYDEHGSCEELGAPGPEGKTRTFNLAPHQGDLYIGCNESGGVYRRKLDEPWTYCGNVPKCSQVYCFSTFHNRLLMGIWNEARMLRYEGGTEWSDYGLMDEELEVMGVSVFNGKLYGGTLPGGFVYRYNGERSWERIAVLEEQDPNIRYRRVWSMAVYSGKLFAGTLPSGKVWSLSRDPLATYDQSLADGWHKAVVTYDRQQLALYVDGQLVSEAVCEDGMIDSESLAGLPVTLGKGPQCHFSGVMREAQLFDGALTAEEITALSQKSEIIE</sequence>
<dbReference type="SUPFAM" id="SSF50998">
    <property type="entry name" value="Quinoprotein alcohol dehydrogenase-like"/>
    <property type="match status" value="1"/>
</dbReference>
<dbReference type="EMBL" id="QMFB01000045">
    <property type="protein sequence ID" value="RAV10110.1"/>
    <property type="molecule type" value="Genomic_DNA"/>
</dbReference>
<dbReference type="Pfam" id="PF13385">
    <property type="entry name" value="Laminin_G_3"/>
    <property type="match status" value="1"/>
</dbReference>
<keyword evidence="1" id="KW-0732">Signal</keyword>
<keyword evidence="2" id="KW-1015">Disulfide bond</keyword>
<organism evidence="4 5">
    <name type="scientific">Paenibacillus contaminans</name>
    <dbReference type="NCBI Taxonomy" id="450362"/>
    <lineage>
        <taxon>Bacteria</taxon>
        <taxon>Bacillati</taxon>
        <taxon>Bacillota</taxon>
        <taxon>Bacilli</taxon>
        <taxon>Bacillales</taxon>
        <taxon>Paenibacillaceae</taxon>
        <taxon>Paenibacillus</taxon>
    </lineage>
</organism>
<dbReference type="RefSeq" id="WP_113036326.1">
    <property type="nucleotide sequence ID" value="NZ_QMFB01000045.1"/>
</dbReference>
<dbReference type="Gene3D" id="2.60.120.200">
    <property type="match status" value="1"/>
</dbReference>
<gene>
    <name evidence="4" type="ORF">DQG23_38330</name>
</gene>
<proteinExistence type="predicted"/>
<dbReference type="SMART" id="SM00560">
    <property type="entry name" value="LamGL"/>
    <property type="match status" value="1"/>
</dbReference>
<protein>
    <recommendedName>
        <fullName evidence="3">LamG-like jellyroll fold domain-containing protein</fullName>
    </recommendedName>
</protein>
<evidence type="ECO:0000313" key="4">
    <source>
        <dbReference type="EMBL" id="RAV10110.1"/>
    </source>
</evidence>
<evidence type="ECO:0000259" key="3">
    <source>
        <dbReference type="SMART" id="SM00560"/>
    </source>
</evidence>
<dbReference type="AlphaFoldDB" id="A0A329LSC9"/>
<accession>A0A329LSC9</accession>
<evidence type="ECO:0000256" key="1">
    <source>
        <dbReference type="ARBA" id="ARBA00022729"/>
    </source>
</evidence>
<dbReference type="InterPro" id="IPR006558">
    <property type="entry name" value="LamG-like"/>
</dbReference>
<evidence type="ECO:0000313" key="5">
    <source>
        <dbReference type="Proteomes" id="UP000250369"/>
    </source>
</evidence>
<evidence type="ECO:0000256" key="2">
    <source>
        <dbReference type="ARBA" id="ARBA00023157"/>
    </source>
</evidence>
<dbReference type="InterPro" id="IPR013320">
    <property type="entry name" value="ConA-like_dom_sf"/>
</dbReference>
<dbReference type="SUPFAM" id="SSF49899">
    <property type="entry name" value="Concanavalin A-like lectins/glucanases"/>
    <property type="match status" value="1"/>
</dbReference>
<feature type="domain" description="LamG-like jellyroll fold" evidence="3">
    <location>
        <begin position="412"/>
        <end position="539"/>
    </location>
</feature>
<dbReference type="InterPro" id="IPR011047">
    <property type="entry name" value="Quinoprotein_ADH-like_sf"/>
</dbReference>
<reference evidence="4 5" key="1">
    <citation type="journal article" date="2009" name="Int. J. Syst. Evol. Microbiol.">
        <title>Paenibacillus contaminans sp. nov., isolated from a contaminated laboratory plate.</title>
        <authorList>
            <person name="Chou J.H."/>
            <person name="Lee J.H."/>
            <person name="Lin M.C."/>
            <person name="Chang P.S."/>
            <person name="Arun A.B."/>
            <person name="Young C.C."/>
            <person name="Chen W.M."/>
        </authorList>
    </citation>
    <scope>NUCLEOTIDE SEQUENCE [LARGE SCALE GENOMIC DNA]</scope>
    <source>
        <strain evidence="4 5">CKOBP-6</strain>
    </source>
</reference>
<dbReference type="Proteomes" id="UP000250369">
    <property type="component" value="Unassembled WGS sequence"/>
</dbReference>
<dbReference type="OrthoDB" id="2806980at2"/>
<name>A0A329LSC9_9BACL</name>
<keyword evidence="5" id="KW-1185">Reference proteome</keyword>
<comment type="caution">
    <text evidence="4">The sequence shown here is derived from an EMBL/GenBank/DDBJ whole genome shotgun (WGS) entry which is preliminary data.</text>
</comment>